<dbReference type="EMBL" id="CP054139">
    <property type="protein sequence ID" value="QKJ30960.1"/>
    <property type="molecule type" value="Genomic_DNA"/>
</dbReference>
<dbReference type="Proteomes" id="UP000505355">
    <property type="component" value="Chromosome"/>
</dbReference>
<feature type="transmembrane region" description="Helical" evidence="1">
    <location>
        <begin position="12"/>
        <end position="32"/>
    </location>
</feature>
<protein>
    <submittedName>
        <fullName evidence="2">Uncharacterized protein</fullName>
    </submittedName>
</protein>
<dbReference type="AlphaFoldDB" id="A0A7D4UPR7"/>
<proteinExistence type="predicted"/>
<dbReference type="KEGG" id="mmab:HQ865_14775"/>
<evidence type="ECO:0000256" key="1">
    <source>
        <dbReference type="SAM" id="Phobius"/>
    </source>
</evidence>
<keyword evidence="1" id="KW-1133">Transmembrane helix</keyword>
<evidence type="ECO:0000313" key="3">
    <source>
        <dbReference type="Proteomes" id="UP000505355"/>
    </source>
</evidence>
<sequence length="63" mass="6953">MSHSAEEANATRHYVLLTIAIIIGIVGVYFRFAGDSFMYTSISNVIFIIGILIALKAVFTIMK</sequence>
<keyword evidence="1" id="KW-0812">Transmembrane</keyword>
<evidence type="ECO:0000313" key="2">
    <source>
        <dbReference type="EMBL" id="QKJ30960.1"/>
    </source>
</evidence>
<accession>A0A7D4UPR7</accession>
<feature type="transmembrane region" description="Helical" evidence="1">
    <location>
        <begin position="38"/>
        <end position="59"/>
    </location>
</feature>
<organism evidence="2 3">
    <name type="scientific">Mucilaginibacter mali</name>
    <dbReference type="NCBI Taxonomy" id="2740462"/>
    <lineage>
        <taxon>Bacteria</taxon>
        <taxon>Pseudomonadati</taxon>
        <taxon>Bacteroidota</taxon>
        <taxon>Sphingobacteriia</taxon>
        <taxon>Sphingobacteriales</taxon>
        <taxon>Sphingobacteriaceae</taxon>
        <taxon>Mucilaginibacter</taxon>
    </lineage>
</organism>
<name>A0A7D4UPR7_9SPHI</name>
<reference evidence="2 3" key="1">
    <citation type="submission" date="2020-05" db="EMBL/GenBank/DDBJ databases">
        <title>Mucilaginibacter mali sp. nov.</title>
        <authorList>
            <person name="Kim H.S."/>
            <person name="Lee K.C."/>
            <person name="Suh M.K."/>
            <person name="Kim J.-S."/>
            <person name="Han K.-I."/>
            <person name="Eom M.K."/>
            <person name="Shin Y.K."/>
            <person name="Lee J.-S."/>
        </authorList>
    </citation>
    <scope>NUCLEOTIDE SEQUENCE [LARGE SCALE GENOMIC DNA]</scope>
    <source>
        <strain evidence="2 3">G2-14</strain>
    </source>
</reference>
<keyword evidence="1" id="KW-0472">Membrane</keyword>
<keyword evidence="3" id="KW-1185">Reference proteome</keyword>
<gene>
    <name evidence="2" type="ORF">HQ865_14775</name>
</gene>
<dbReference type="RefSeq" id="WP_173415629.1">
    <property type="nucleotide sequence ID" value="NZ_CP054139.1"/>
</dbReference>